<dbReference type="InterPro" id="IPR050494">
    <property type="entry name" value="Ser_Thr_dual-spec_kinase"/>
</dbReference>
<dbReference type="Gene3D" id="1.10.510.10">
    <property type="entry name" value="Transferase(Phosphotransferase) domain 1"/>
    <property type="match status" value="1"/>
</dbReference>
<name>A0ABN9UC87_9DINO</name>
<evidence type="ECO:0000259" key="8">
    <source>
        <dbReference type="PROSITE" id="PS50011"/>
    </source>
</evidence>
<dbReference type="InterPro" id="IPR011009">
    <property type="entry name" value="Kinase-like_dom_sf"/>
</dbReference>
<evidence type="ECO:0000313" key="10">
    <source>
        <dbReference type="Proteomes" id="UP001189429"/>
    </source>
</evidence>
<keyword evidence="5 6" id="KW-0067">ATP-binding</keyword>
<dbReference type="Pfam" id="PF00069">
    <property type="entry name" value="Pkinase"/>
    <property type="match status" value="1"/>
</dbReference>
<organism evidence="9 10">
    <name type="scientific">Prorocentrum cordatum</name>
    <dbReference type="NCBI Taxonomy" id="2364126"/>
    <lineage>
        <taxon>Eukaryota</taxon>
        <taxon>Sar</taxon>
        <taxon>Alveolata</taxon>
        <taxon>Dinophyceae</taxon>
        <taxon>Prorocentrales</taxon>
        <taxon>Prorocentraceae</taxon>
        <taxon>Prorocentrum</taxon>
    </lineage>
</organism>
<dbReference type="EMBL" id="CAUYUJ010015693">
    <property type="protein sequence ID" value="CAK0857049.1"/>
    <property type="molecule type" value="Genomic_DNA"/>
</dbReference>
<evidence type="ECO:0000313" key="9">
    <source>
        <dbReference type="EMBL" id="CAK0857049.1"/>
    </source>
</evidence>
<keyword evidence="10" id="KW-1185">Reference proteome</keyword>
<proteinExistence type="predicted"/>
<feature type="binding site" evidence="6">
    <location>
        <position position="182"/>
    </location>
    <ligand>
        <name>ATP</name>
        <dbReference type="ChEBI" id="CHEBI:30616"/>
    </ligand>
</feature>
<dbReference type="PROSITE" id="PS50011">
    <property type="entry name" value="PROTEIN_KINASE_DOM"/>
    <property type="match status" value="1"/>
</dbReference>
<dbReference type="SMART" id="SM00220">
    <property type="entry name" value="S_TKc"/>
    <property type="match status" value="1"/>
</dbReference>
<evidence type="ECO:0000256" key="3">
    <source>
        <dbReference type="ARBA" id="ARBA00022741"/>
    </source>
</evidence>
<feature type="region of interest" description="Disordered" evidence="7">
    <location>
        <begin position="1"/>
        <end position="112"/>
    </location>
</feature>
<gene>
    <name evidence="9" type="ORF">PCOR1329_LOCUS47260</name>
</gene>
<evidence type="ECO:0000256" key="6">
    <source>
        <dbReference type="PROSITE-ProRule" id="PRU10141"/>
    </source>
</evidence>
<comment type="caution">
    <text evidence="9">The sequence shown here is derived from an EMBL/GenBank/DDBJ whole genome shotgun (WGS) entry which is preliminary data.</text>
</comment>
<dbReference type="SUPFAM" id="SSF56112">
    <property type="entry name" value="Protein kinase-like (PK-like)"/>
    <property type="match status" value="1"/>
</dbReference>
<evidence type="ECO:0000256" key="1">
    <source>
        <dbReference type="ARBA" id="ARBA00022527"/>
    </source>
</evidence>
<evidence type="ECO:0000256" key="5">
    <source>
        <dbReference type="ARBA" id="ARBA00022840"/>
    </source>
</evidence>
<dbReference type="PROSITE" id="PS00107">
    <property type="entry name" value="PROTEIN_KINASE_ATP"/>
    <property type="match status" value="1"/>
</dbReference>
<evidence type="ECO:0000256" key="7">
    <source>
        <dbReference type="SAM" id="MobiDB-lite"/>
    </source>
</evidence>
<keyword evidence="2" id="KW-0808">Transferase</keyword>
<feature type="compositionally biased region" description="Low complexity" evidence="7">
    <location>
        <begin position="50"/>
        <end position="65"/>
    </location>
</feature>
<keyword evidence="3 6" id="KW-0547">Nucleotide-binding</keyword>
<dbReference type="PANTHER" id="PTHR24058:SF103">
    <property type="entry name" value="SERINE_THREONINE-PROTEIN KINASE PRP4 HOMOLOG"/>
    <property type="match status" value="1"/>
</dbReference>
<accession>A0ABN9UC87</accession>
<dbReference type="PANTHER" id="PTHR24058">
    <property type="entry name" value="DUAL SPECIFICITY PROTEIN KINASE"/>
    <property type="match status" value="1"/>
</dbReference>
<feature type="domain" description="Protein kinase" evidence="8">
    <location>
        <begin position="152"/>
        <end position="454"/>
    </location>
</feature>
<evidence type="ECO:0000256" key="2">
    <source>
        <dbReference type="ARBA" id="ARBA00022679"/>
    </source>
</evidence>
<dbReference type="Proteomes" id="UP001189429">
    <property type="component" value="Unassembled WGS sequence"/>
</dbReference>
<evidence type="ECO:0000256" key="4">
    <source>
        <dbReference type="ARBA" id="ARBA00022777"/>
    </source>
</evidence>
<protein>
    <recommendedName>
        <fullName evidence="8">Protein kinase domain-containing protein</fullName>
    </recommendedName>
</protein>
<dbReference type="InterPro" id="IPR017441">
    <property type="entry name" value="Protein_kinase_ATP_BS"/>
</dbReference>
<sequence>MPRRPCEPDGSPGGRRTAAACAEPARLGTPPRRERAGVPGQPATHGGEPGSAHCAADAACAAGSAGRPGTSARTRAGWRRPSLAEPCAKRARSGGGTPPGPGPAGPPRAGAVLTEPSAGVHNGGWDNEEHHYICRVGGLIAPGGAEGLEEAYTISGRLGQGAFAQVLHCHGPGPRGGPVALKVVKHRDYCGDAGVEVQAEAEFLEELRGHPNIVWLAGAFECRGHPCLALERLGPSLLQVLRERGRPGLPARFVRAAGRQLASALGRLREARLVHGDVKPENALLASEVLGRPCWPGTRGRAEPLVKLVDFGTAQRCTEGKDGPEVPRSDEITIQTLPYRAPEVFLGLPFAYPADMWSLGCVLGELFAGEPVFPHCVSEQHVLHRIVALRGQLPAHMLQAAPYVEEYFHRRDLPPAGPPWRQGRLARWLEALLLSARAPMARGGAGPAFAFELRDPGSGRIDAGTLSQHVAAAKYEVARRAVLGAPRRLRPHELARQRAQRGRLLDFLVLALRTDPKRSFSRVTRGQSRLTASATCEKVTSGNVRDVGSKASSP</sequence>
<dbReference type="InterPro" id="IPR000719">
    <property type="entry name" value="Prot_kinase_dom"/>
</dbReference>
<reference evidence="9" key="1">
    <citation type="submission" date="2023-10" db="EMBL/GenBank/DDBJ databases">
        <authorList>
            <person name="Chen Y."/>
            <person name="Shah S."/>
            <person name="Dougan E. K."/>
            <person name="Thang M."/>
            <person name="Chan C."/>
        </authorList>
    </citation>
    <scope>NUCLEOTIDE SEQUENCE [LARGE SCALE GENOMIC DNA]</scope>
</reference>
<keyword evidence="1" id="KW-0723">Serine/threonine-protein kinase</keyword>
<dbReference type="Gene3D" id="3.30.200.20">
    <property type="entry name" value="Phosphorylase Kinase, domain 1"/>
    <property type="match status" value="1"/>
</dbReference>
<keyword evidence="4" id="KW-0418">Kinase</keyword>